<sequence>MKHLHFLGIAIVLTLGGCAHRDYYPASDTTANTPSGITVYGEVDASVVHTR</sequence>
<dbReference type="EMBL" id="JBGJLR010000006">
    <property type="protein sequence ID" value="MEZ2739339.1"/>
    <property type="molecule type" value="Genomic_DNA"/>
</dbReference>
<gene>
    <name evidence="1" type="ORF">ACBP88_07655</name>
</gene>
<accession>A0ABV4IBW8</accession>
<organism evidence="1 2">
    <name type="scientific">Comamonas jiangduensis</name>
    <dbReference type="NCBI Taxonomy" id="1194168"/>
    <lineage>
        <taxon>Bacteria</taxon>
        <taxon>Pseudomonadati</taxon>
        <taxon>Pseudomonadota</taxon>
        <taxon>Betaproteobacteria</taxon>
        <taxon>Burkholderiales</taxon>
        <taxon>Comamonadaceae</taxon>
        <taxon>Comamonas</taxon>
    </lineage>
</organism>
<evidence type="ECO:0000313" key="2">
    <source>
        <dbReference type="Proteomes" id="UP001567350"/>
    </source>
</evidence>
<dbReference type="PROSITE" id="PS51257">
    <property type="entry name" value="PROKAR_LIPOPROTEIN"/>
    <property type="match status" value="1"/>
</dbReference>
<dbReference type="Proteomes" id="UP001567350">
    <property type="component" value="Unassembled WGS sequence"/>
</dbReference>
<proteinExistence type="predicted"/>
<evidence type="ECO:0000313" key="1">
    <source>
        <dbReference type="EMBL" id="MEZ2739339.1"/>
    </source>
</evidence>
<name>A0ABV4IBW8_9BURK</name>
<reference evidence="1 2" key="1">
    <citation type="submission" date="2024-08" db="EMBL/GenBank/DDBJ databases">
        <authorList>
            <person name="Feng Z."/>
            <person name="Ronholm J."/>
        </authorList>
    </citation>
    <scope>NUCLEOTIDE SEQUENCE [LARGE SCALE GENOMIC DNA]</scope>
    <source>
        <strain evidence="1 2">4-AB0-8</strain>
    </source>
</reference>
<protein>
    <recommendedName>
        <fullName evidence="3">Lipoprotein</fullName>
    </recommendedName>
</protein>
<dbReference type="RefSeq" id="WP_370891820.1">
    <property type="nucleotide sequence ID" value="NZ_JBGJLR010000006.1"/>
</dbReference>
<keyword evidence="2" id="KW-1185">Reference proteome</keyword>
<evidence type="ECO:0008006" key="3">
    <source>
        <dbReference type="Google" id="ProtNLM"/>
    </source>
</evidence>
<comment type="caution">
    <text evidence="1">The sequence shown here is derived from an EMBL/GenBank/DDBJ whole genome shotgun (WGS) entry which is preliminary data.</text>
</comment>